<feature type="region of interest" description="Disordered" evidence="1">
    <location>
        <begin position="182"/>
        <end position="213"/>
    </location>
</feature>
<protein>
    <submittedName>
        <fullName evidence="2">Uncharacterized protein</fullName>
    </submittedName>
</protein>
<feature type="compositionally biased region" description="Low complexity" evidence="1">
    <location>
        <begin position="193"/>
        <end position="213"/>
    </location>
</feature>
<dbReference type="EMBL" id="ANOG01000574">
    <property type="protein sequence ID" value="EMI19088.1"/>
    <property type="molecule type" value="Genomic_DNA"/>
</dbReference>
<organism evidence="2 3">
    <name type="scientific">Rhodopirellula maiorica SM1</name>
    <dbReference type="NCBI Taxonomy" id="1265738"/>
    <lineage>
        <taxon>Bacteria</taxon>
        <taxon>Pseudomonadati</taxon>
        <taxon>Planctomycetota</taxon>
        <taxon>Planctomycetia</taxon>
        <taxon>Pirellulales</taxon>
        <taxon>Pirellulaceae</taxon>
        <taxon>Novipirellula</taxon>
    </lineage>
</organism>
<dbReference type="AlphaFoldDB" id="M5RIE7"/>
<evidence type="ECO:0000256" key="1">
    <source>
        <dbReference type="SAM" id="MobiDB-lite"/>
    </source>
</evidence>
<name>M5RIE7_9BACT</name>
<keyword evidence="3" id="KW-1185">Reference proteome</keyword>
<dbReference type="Proteomes" id="UP000011991">
    <property type="component" value="Unassembled WGS sequence"/>
</dbReference>
<gene>
    <name evidence="2" type="ORF">RMSM_03984</name>
</gene>
<proteinExistence type="predicted"/>
<dbReference type="PATRIC" id="fig|1265738.3.peg.3986"/>
<evidence type="ECO:0000313" key="2">
    <source>
        <dbReference type="EMBL" id="EMI19088.1"/>
    </source>
</evidence>
<sequence>MLFMSATKCSLVVGKQRFRLLIEKRAKPNPSPRNERAKRMKTFSDNKGEIWTLSLTLQRTRKMRDVLGLDLLNPNHFLQVLNSLTDRMAFCFLLCEEKAKQLGIDADDYEERLYDTPQRDGVSAEASQALIQECEDFFLKLGQKALAAIARKSIESMKSGKERVDELMKTGQFDSLLQKAQDEMNAMMDSQLPPSVGSGSSNSQPSQESTGST</sequence>
<accession>M5RIE7</accession>
<evidence type="ECO:0000313" key="3">
    <source>
        <dbReference type="Proteomes" id="UP000011991"/>
    </source>
</evidence>
<comment type="caution">
    <text evidence="2">The sequence shown here is derived from an EMBL/GenBank/DDBJ whole genome shotgun (WGS) entry which is preliminary data.</text>
</comment>
<reference evidence="2 3" key="1">
    <citation type="journal article" date="2013" name="Mar. Genomics">
        <title>Expression of sulfatases in Rhodopirellula baltica and the diversity of sulfatases in the genus Rhodopirellula.</title>
        <authorList>
            <person name="Wegner C.E."/>
            <person name="Richter-Heitmann T."/>
            <person name="Klindworth A."/>
            <person name="Klockow C."/>
            <person name="Richter M."/>
            <person name="Achstetter T."/>
            <person name="Glockner F.O."/>
            <person name="Harder J."/>
        </authorList>
    </citation>
    <scope>NUCLEOTIDE SEQUENCE [LARGE SCALE GENOMIC DNA]</scope>
    <source>
        <strain evidence="2 3">SM1</strain>
    </source>
</reference>